<sequence>MRAGISRIQWHDVRQKPVGKIAATGDPPPELLEGCHAMLAERLSDDDIAPYGTRLIKCSICSFQFNL</sequence>
<evidence type="ECO:0000313" key="2">
    <source>
        <dbReference type="Proteomes" id="UP000215453"/>
    </source>
</evidence>
<dbReference type="EMBL" id="LT882684">
    <property type="protein sequence ID" value="SMY27611.1"/>
    <property type="molecule type" value="Genomic_DNA"/>
</dbReference>
<proteinExistence type="predicted"/>
<dbReference type="AlphaFoldDB" id="A0A1Y6LY43"/>
<protein>
    <submittedName>
        <fullName evidence="1">Uncharacterized protein</fullName>
    </submittedName>
</protein>
<reference evidence="1 2" key="1">
    <citation type="submission" date="2016-10" db="EMBL/GenBank/DDBJ databases">
        <authorList>
            <person name="Varghese N."/>
        </authorList>
    </citation>
    <scope>NUCLEOTIDE SEQUENCE [LARGE SCALE GENOMIC DNA]</scope>
</reference>
<evidence type="ECO:0000313" key="1">
    <source>
        <dbReference type="EMBL" id="SMY27611.1"/>
    </source>
</evidence>
<gene>
    <name evidence="1" type="ORF">ZT1A5_G9056</name>
</gene>
<organism evidence="1 2">
    <name type="scientific">Zymoseptoria tritici ST99CH_1A5</name>
    <dbReference type="NCBI Taxonomy" id="1276529"/>
    <lineage>
        <taxon>Eukaryota</taxon>
        <taxon>Fungi</taxon>
        <taxon>Dikarya</taxon>
        <taxon>Ascomycota</taxon>
        <taxon>Pezizomycotina</taxon>
        <taxon>Dothideomycetes</taxon>
        <taxon>Dothideomycetidae</taxon>
        <taxon>Mycosphaerellales</taxon>
        <taxon>Mycosphaerellaceae</taxon>
        <taxon>Zymoseptoria</taxon>
    </lineage>
</organism>
<accession>A0A1Y6LY43</accession>
<dbReference type="Proteomes" id="UP000215453">
    <property type="component" value="Chromosome 9"/>
</dbReference>
<name>A0A1Y6LY43_ZYMTR</name>